<reference evidence="1" key="1">
    <citation type="submission" date="2022-10" db="EMBL/GenBank/DDBJ databases">
        <title>Culturing micro-colonial fungi from biological soil crusts in the Mojave desert and describing Neophaeococcomyces mojavensis, and introducing the new genera and species Taxawa tesnikishii.</title>
        <authorList>
            <person name="Kurbessoian T."/>
            <person name="Stajich J.E."/>
        </authorList>
    </citation>
    <scope>NUCLEOTIDE SEQUENCE</scope>
    <source>
        <strain evidence="1">JES_112</strain>
    </source>
</reference>
<evidence type="ECO:0000313" key="1">
    <source>
        <dbReference type="EMBL" id="KAJ9654842.1"/>
    </source>
</evidence>
<accession>A0ACC3A3L5</accession>
<gene>
    <name evidence="1" type="ORF">H2198_006198</name>
</gene>
<evidence type="ECO:0000313" key="2">
    <source>
        <dbReference type="Proteomes" id="UP001172386"/>
    </source>
</evidence>
<keyword evidence="2" id="KW-1185">Reference proteome</keyword>
<organism evidence="1 2">
    <name type="scientific">Neophaeococcomyces mojaviensis</name>
    <dbReference type="NCBI Taxonomy" id="3383035"/>
    <lineage>
        <taxon>Eukaryota</taxon>
        <taxon>Fungi</taxon>
        <taxon>Dikarya</taxon>
        <taxon>Ascomycota</taxon>
        <taxon>Pezizomycotina</taxon>
        <taxon>Eurotiomycetes</taxon>
        <taxon>Chaetothyriomycetidae</taxon>
        <taxon>Chaetothyriales</taxon>
        <taxon>Chaetothyriales incertae sedis</taxon>
        <taxon>Neophaeococcomyces</taxon>
    </lineage>
</organism>
<sequence>MENPISMDPLENVESFKLLVDRFSCKQPPIDKQKANMPRNEDTIIAARIRPLLLEEKETGQVEGTLSRNSTVVDVHGMTLGLPGGPKLRSSEFYLDRVYGPNISTEQIYNQLAAPLVEFALGGGTSTLFAYGQTGSGKTFTVSGLEKIVAVNLLHEETVKERNVFVSIFELGNTLNSGYGRSDNGYSFSKFNDLLDLLNNRKPVQILEDSFGETRIVGAIQPPVHSPRELIALIDKASEFRKTQATEKNEFSSRSHAICRISITQPMIPAAPEGMLYLVDLAGSEAAQDVVNHDSDRMKETREINNSLSVLKDCIRGRAQVGSSSGKKPYIPFRQSVLSKTLKHLFDPTAGRLCKMSVIACINPSFLDVGPSKNTLRYAEMLRVPVPTSKPLISDPENPSTWSNEEVRRWIAENSGEPLINPDFVAPYYTGKQIVEMDDMEFVRRCMKSKDVSKEQASALRSKLWQIHIDSQRPRKKEAGYNSHRQSSRIPAAVAKTPFKARIRPGMVVRYKAKKPRSYPTMAMIMCPDWAVETEVEGTNKQAVRGIRGEGPRRYLCSLVHPRTVHNSYQLDVWSQEIIDVDDIEAEVILEYDSATRLYFIGV</sequence>
<dbReference type="Proteomes" id="UP001172386">
    <property type="component" value="Unassembled WGS sequence"/>
</dbReference>
<proteinExistence type="predicted"/>
<comment type="caution">
    <text evidence="1">The sequence shown here is derived from an EMBL/GenBank/DDBJ whole genome shotgun (WGS) entry which is preliminary data.</text>
</comment>
<dbReference type="EMBL" id="JAPDRQ010000111">
    <property type="protein sequence ID" value="KAJ9654842.1"/>
    <property type="molecule type" value="Genomic_DNA"/>
</dbReference>
<name>A0ACC3A3L5_9EURO</name>
<protein>
    <submittedName>
        <fullName evidence="1">Uncharacterized protein</fullName>
    </submittedName>
</protein>